<evidence type="ECO:0000256" key="1">
    <source>
        <dbReference type="SAM" id="SignalP"/>
    </source>
</evidence>
<accession>A0ABT9HS21</accession>
<reference evidence="2 3" key="1">
    <citation type="submission" date="2023-08" db="EMBL/GenBank/DDBJ databases">
        <title>genomic of G39.</title>
        <authorList>
            <person name="Wang Y."/>
        </authorList>
    </citation>
    <scope>NUCLEOTIDE SEQUENCE [LARGE SCALE GENOMIC DNA]</scope>
    <source>
        <strain evidence="2 3">G39</strain>
    </source>
</reference>
<protein>
    <submittedName>
        <fullName evidence="2">Uncharacterized protein</fullName>
    </submittedName>
</protein>
<name>A0ABT9HS21_9SPHN</name>
<feature type="chain" id="PRO_5045134153" evidence="1">
    <location>
        <begin position="20"/>
        <end position="134"/>
    </location>
</feature>
<keyword evidence="3" id="KW-1185">Reference proteome</keyword>
<keyword evidence="1" id="KW-0732">Signal</keyword>
<gene>
    <name evidence="2" type="ORF">Q9K02_12460</name>
</gene>
<dbReference type="EMBL" id="JAVAIM010000001">
    <property type="protein sequence ID" value="MDP4575956.1"/>
    <property type="molecule type" value="Genomic_DNA"/>
</dbReference>
<organism evidence="2 3">
    <name type="scientific">Qipengyuania profundimaris</name>
    <dbReference type="NCBI Taxonomy" id="3067652"/>
    <lineage>
        <taxon>Bacteria</taxon>
        <taxon>Pseudomonadati</taxon>
        <taxon>Pseudomonadota</taxon>
        <taxon>Alphaproteobacteria</taxon>
        <taxon>Sphingomonadales</taxon>
        <taxon>Erythrobacteraceae</taxon>
        <taxon>Qipengyuania</taxon>
    </lineage>
</organism>
<evidence type="ECO:0000313" key="2">
    <source>
        <dbReference type="EMBL" id="MDP4575956.1"/>
    </source>
</evidence>
<proteinExistence type="predicted"/>
<evidence type="ECO:0000313" key="3">
    <source>
        <dbReference type="Proteomes" id="UP001240639"/>
    </source>
</evidence>
<feature type="signal peptide" evidence="1">
    <location>
        <begin position="1"/>
        <end position="19"/>
    </location>
</feature>
<dbReference type="RefSeq" id="WP_305933186.1">
    <property type="nucleotide sequence ID" value="NZ_JAVAIM010000001.1"/>
</dbReference>
<sequence length="134" mass="13938">MLRFALFATVLAFPCAAQANPGASAGMRISLNIPEICQLEASIASVDPESGVTTGDVFEMCNASHGFRVIASHRTLAAGETARIVYAGQASPLAPTGLTEISVRQSPVAKKVPFVVQARGLREELAISLGITAL</sequence>
<comment type="caution">
    <text evidence="2">The sequence shown here is derived from an EMBL/GenBank/DDBJ whole genome shotgun (WGS) entry which is preliminary data.</text>
</comment>
<dbReference type="Proteomes" id="UP001240639">
    <property type="component" value="Unassembled WGS sequence"/>
</dbReference>